<dbReference type="GO" id="GO:0005634">
    <property type="term" value="C:nucleus"/>
    <property type="evidence" value="ECO:0007669"/>
    <property type="project" value="UniProtKB-SubCell"/>
</dbReference>
<geneLocation type="nucleomorph" evidence="13"/>
<dbReference type="GeneID" id="857327"/>
<reference evidence="13 14" key="1">
    <citation type="journal article" date="2001" name="Nature">
        <title>The highly reduced genome of an enslaved algal nucleus.</title>
        <authorList>
            <person name="Douglas S."/>
            <person name="Zauner S."/>
            <person name="Fraunholz M."/>
            <person name="Beaton M."/>
            <person name="Penny S."/>
            <person name="Deng L."/>
            <person name="Wu X."/>
            <person name="Reith M."/>
            <person name="Cavalier-Smith T."/>
            <person name="Maier U."/>
        </authorList>
    </citation>
    <scope>NUCLEOTIDE SEQUENCE [LARGE SCALE GENOMIC DNA]</scope>
</reference>
<dbReference type="PANTHER" id="PTHR11630:SF66">
    <property type="entry name" value="DNA REPLICATION LICENSING FACTOR MCM4"/>
    <property type="match status" value="1"/>
</dbReference>
<keyword evidence="7" id="KW-0347">Helicase</keyword>
<evidence type="ECO:0000256" key="9">
    <source>
        <dbReference type="ARBA" id="ARBA00023125"/>
    </source>
</evidence>
<evidence type="ECO:0000256" key="2">
    <source>
        <dbReference type="ARBA" id="ARBA00008010"/>
    </source>
</evidence>
<evidence type="ECO:0000259" key="12">
    <source>
        <dbReference type="Pfam" id="PF17207"/>
    </source>
</evidence>
<evidence type="ECO:0000313" key="14">
    <source>
        <dbReference type="Proteomes" id="UP000242167"/>
    </source>
</evidence>
<dbReference type="GO" id="GO:0016787">
    <property type="term" value="F:hydrolase activity"/>
    <property type="evidence" value="ECO:0007669"/>
    <property type="project" value="UniProtKB-KW"/>
</dbReference>
<feature type="domain" description="MCM OB" evidence="12">
    <location>
        <begin position="119"/>
        <end position="236"/>
    </location>
</feature>
<keyword evidence="6" id="KW-0378">Hydrolase</keyword>
<dbReference type="Proteomes" id="UP000242167">
    <property type="component" value="Nucleomorph 1"/>
</dbReference>
<dbReference type="Gene3D" id="2.40.50.140">
    <property type="entry name" value="Nucleic acid-binding proteins"/>
    <property type="match status" value="1"/>
</dbReference>
<dbReference type="GO" id="GO:0042555">
    <property type="term" value="C:MCM complex"/>
    <property type="evidence" value="ECO:0007669"/>
    <property type="project" value="TreeGrafter"/>
</dbReference>
<keyword evidence="5" id="KW-0547">Nucleotide-binding</keyword>
<dbReference type="GO" id="GO:0006260">
    <property type="term" value="P:DNA replication"/>
    <property type="evidence" value="ECO:0007669"/>
    <property type="project" value="UniProtKB-KW"/>
</dbReference>
<keyword evidence="11" id="KW-0812">Transmembrane</keyword>
<dbReference type="SUPFAM" id="SSF50249">
    <property type="entry name" value="Nucleic acid-binding proteins"/>
    <property type="match status" value="1"/>
</dbReference>
<dbReference type="EC" id="3.6.4.12" evidence="3"/>
<evidence type="ECO:0000256" key="6">
    <source>
        <dbReference type="ARBA" id="ARBA00022801"/>
    </source>
</evidence>
<evidence type="ECO:0000256" key="8">
    <source>
        <dbReference type="ARBA" id="ARBA00022840"/>
    </source>
</evidence>
<evidence type="ECO:0000256" key="3">
    <source>
        <dbReference type="ARBA" id="ARBA00012551"/>
    </source>
</evidence>
<keyword evidence="8" id="KW-0067">ATP-binding</keyword>
<keyword evidence="11" id="KW-1133">Transmembrane helix</keyword>
<feature type="transmembrane region" description="Helical" evidence="11">
    <location>
        <begin position="348"/>
        <end position="370"/>
    </location>
</feature>
<gene>
    <name evidence="13" type="primary">orf541</name>
</gene>
<dbReference type="PANTHER" id="PTHR11630">
    <property type="entry name" value="DNA REPLICATION LICENSING FACTOR MCM FAMILY MEMBER"/>
    <property type="match status" value="1"/>
</dbReference>
<evidence type="ECO:0000256" key="11">
    <source>
        <dbReference type="SAM" id="Phobius"/>
    </source>
</evidence>
<evidence type="ECO:0000256" key="5">
    <source>
        <dbReference type="ARBA" id="ARBA00022741"/>
    </source>
</evidence>
<protein>
    <recommendedName>
        <fullName evidence="3">DNA helicase</fullName>
        <ecNumber evidence="3">3.6.4.12</ecNumber>
    </recommendedName>
</protein>
<evidence type="ECO:0000313" key="13">
    <source>
        <dbReference type="EMBL" id="AAK39839.1"/>
    </source>
</evidence>
<comment type="similarity">
    <text evidence="2">Belongs to the MCM family.</text>
</comment>
<dbReference type="PIR" id="D90088">
    <property type="entry name" value="D90088"/>
</dbReference>
<dbReference type="GO" id="GO:0005524">
    <property type="term" value="F:ATP binding"/>
    <property type="evidence" value="ECO:0007669"/>
    <property type="project" value="UniProtKB-KW"/>
</dbReference>
<dbReference type="GO" id="GO:0017116">
    <property type="term" value="F:single-stranded DNA helicase activity"/>
    <property type="evidence" value="ECO:0007669"/>
    <property type="project" value="TreeGrafter"/>
</dbReference>
<comment type="subcellular location">
    <subcellularLocation>
        <location evidence="1">Nucleus</location>
    </subcellularLocation>
</comment>
<evidence type="ECO:0000256" key="4">
    <source>
        <dbReference type="ARBA" id="ARBA00022705"/>
    </source>
</evidence>
<sequence length="541" mass="65119">MIIFFSKLLTDQFIIESIFNFYSGFFNNNNNFLETSNLLIRKYFFKDKIFWIDFTEMCKNQPSLFFLIINFPLEIISCFNKILNNIILIKLKNFISRKSFFKVNFFNFSQIYNNLGQCLNLKYVNKLIIIKGSVLNVFQPYLKIKKAFYICKLCDSKFYLNHDKDKLLKPTICKNCKKFSQFELILEKSKYQKFQKILLNLNESKIFNQIEKINLLIKDELFYPIKNNIKILVLGILRLNFKTIKKDFCLSTSCDYYVEVINYKELTQYKCSLTNYYGFGLIDNNHFSKNKIDEIIYFSLLQNKYHPKVFKNAILIKNKDVKIKHVFNLYISWMNILFYNIQNYESRIIFHLVLYFNFFLNFKILFNLNVDSDIDSLRRYNCLTKNIKNLDYFKDLNENSYLKCNSISKKYNKELYMENTRVLDVSHFRKQIFLDKIKNYQAFKNVGYFGLGNLTMIKDHSCNMRGKCVQLNFYSFVNLIFYNLIFKNMFNKLDIVSDILYNHFMLFMTLTIIISFIKYNKLISNKDVNRSIIYTLEKSPQ</sequence>
<keyword evidence="11" id="KW-0472">Membrane</keyword>
<keyword evidence="4" id="KW-0235">DNA replication</keyword>
<keyword evidence="9" id="KW-0238">DNA-binding</keyword>
<evidence type="ECO:0000256" key="1">
    <source>
        <dbReference type="ARBA" id="ARBA00004123"/>
    </source>
</evidence>
<dbReference type="InterPro" id="IPR012340">
    <property type="entry name" value="NA-bd_OB-fold"/>
</dbReference>
<feature type="transmembrane region" description="Helical" evidence="11">
    <location>
        <begin position="471"/>
        <end position="487"/>
    </location>
</feature>
<evidence type="ECO:0000256" key="7">
    <source>
        <dbReference type="ARBA" id="ARBA00022806"/>
    </source>
</evidence>
<dbReference type="Gene3D" id="2.20.28.10">
    <property type="match status" value="1"/>
</dbReference>
<dbReference type="FunFam" id="2.20.28.10:FF:000003">
    <property type="entry name" value="DNA helicase"/>
    <property type="match status" value="1"/>
</dbReference>
<keyword evidence="10" id="KW-0539">Nucleus</keyword>
<dbReference type="RefSeq" id="XP_001713544.1">
    <property type="nucleotide sequence ID" value="XM_001713492.1"/>
</dbReference>
<feature type="transmembrane region" description="Helical" evidence="11">
    <location>
        <begin position="499"/>
        <end position="517"/>
    </location>
</feature>
<dbReference type="InterPro" id="IPR033762">
    <property type="entry name" value="MCM_OB"/>
</dbReference>
<organism evidence="13 14">
    <name type="scientific">Guillardia theta</name>
    <name type="common">Cryptophyte</name>
    <name type="synonym">Cryptomonas phi</name>
    <dbReference type="NCBI Taxonomy" id="55529"/>
    <lineage>
        <taxon>Eukaryota</taxon>
        <taxon>Cryptophyceae</taxon>
        <taxon>Pyrenomonadales</taxon>
        <taxon>Geminigeraceae</taxon>
        <taxon>Guillardia</taxon>
    </lineage>
</organism>
<proteinExistence type="inferred from homology"/>
<accession>Q98RW1</accession>
<dbReference type="InterPro" id="IPR031327">
    <property type="entry name" value="MCM"/>
</dbReference>
<evidence type="ECO:0000256" key="10">
    <source>
        <dbReference type="ARBA" id="ARBA00023242"/>
    </source>
</evidence>
<dbReference type="EMBL" id="AF165818">
    <property type="protein sequence ID" value="AAK39839.1"/>
    <property type="molecule type" value="Genomic_DNA"/>
</dbReference>
<name>Q98RW1_GUITH</name>
<dbReference type="Pfam" id="PF17207">
    <property type="entry name" value="MCM_OB"/>
    <property type="match status" value="1"/>
</dbReference>
<dbReference type="AlphaFoldDB" id="Q98RW1"/>
<keyword evidence="13" id="KW-0542">Nucleomorph</keyword>
<dbReference type="GO" id="GO:0003697">
    <property type="term" value="F:single-stranded DNA binding"/>
    <property type="evidence" value="ECO:0007669"/>
    <property type="project" value="TreeGrafter"/>
</dbReference>